<name>A0A4Q7L716_9PSEU</name>
<sequence>MAVYPCMTNTVLEFSVSIDGFATGPDVDMDTPMGVEGERLHAWMDEAADAPFARRPLDRAGAFLLGRRMFDLGERPWGEDGTFRRPCFVVTGRPKEMLVKGPTTFTFVTDGFTRAVELAREAAGERDLVIMGGPAIAQQALAAGIVDEIRLHLVPLLLGAGTRLFEPAGRALVGLELTECVHTPAAVHLTYRRP</sequence>
<dbReference type="SUPFAM" id="SSF53597">
    <property type="entry name" value="Dihydrofolate reductase-like"/>
    <property type="match status" value="1"/>
</dbReference>
<dbReference type="Proteomes" id="UP000294257">
    <property type="component" value="Unassembled WGS sequence"/>
</dbReference>
<dbReference type="PANTHER" id="PTHR38011:SF12">
    <property type="entry name" value="BIFUNCTIONAL DEAMINASE-REDUCTASE DOMAIN PROTEIN"/>
    <property type="match status" value="1"/>
</dbReference>
<feature type="domain" description="Bacterial bifunctional deaminase-reductase C-terminal" evidence="1">
    <location>
        <begin position="12"/>
        <end position="188"/>
    </location>
</feature>
<dbReference type="EMBL" id="SGWQ01000001">
    <property type="protein sequence ID" value="RZS45157.1"/>
    <property type="molecule type" value="Genomic_DNA"/>
</dbReference>
<reference evidence="2 3" key="1">
    <citation type="submission" date="2019-02" db="EMBL/GenBank/DDBJ databases">
        <title>Genomic Encyclopedia of Type Strains, Phase IV (KMG-IV): sequencing the most valuable type-strain genomes for metagenomic binning, comparative biology and taxonomic classification.</title>
        <authorList>
            <person name="Goeker M."/>
        </authorList>
    </citation>
    <scope>NUCLEOTIDE SEQUENCE [LARGE SCALE GENOMIC DNA]</scope>
    <source>
        <strain evidence="2 3">DSM 101727</strain>
    </source>
</reference>
<keyword evidence="3" id="KW-1185">Reference proteome</keyword>
<dbReference type="InterPro" id="IPR050765">
    <property type="entry name" value="Riboflavin_Biosynth_HTPR"/>
</dbReference>
<accession>A0A4Q7L716</accession>
<evidence type="ECO:0000313" key="2">
    <source>
        <dbReference type="EMBL" id="RZS45157.1"/>
    </source>
</evidence>
<dbReference type="PANTHER" id="PTHR38011">
    <property type="entry name" value="DIHYDROFOLATE REDUCTASE FAMILY PROTEIN (AFU_ORTHOLOGUE AFUA_8G06820)"/>
    <property type="match status" value="1"/>
</dbReference>
<dbReference type="InterPro" id="IPR024072">
    <property type="entry name" value="DHFR-like_dom_sf"/>
</dbReference>
<evidence type="ECO:0000313" key="3">
    <source>
        <dbReference type="Proteomes" id="UP000294257"/>
    </source>
</evidence>
<protein>
    <submittedName>
        <fullName evidence="2">Dihydrofolate reductase</fullName>
    </submittedName>
</protein>
<dbReference type="AlphaFoldDB" id="A0A4Q7L716"/>
<proteinExistence type="predicted"/>
<comment type="caution">
    <text evidence="2">The sequence shown here is derived from an EMBL/GenBank/DDBJ whole genome shotgun (WGS) entry which is preliminary data.</text>
</comment>
<dbReference type="Pfam" id="PF01872">
    <property type="entry name" value="RibD_C"/>
    <property type="match status" value="1"/>
</dbReference>
<dbReference type="GO" id="GO:0009231">
    <property type="term" value="P:riboflavin biosynthetic process"/>
    <property type="evidence" value="ECO:0007669"/>
    <property type="project" value="InterPro"/>
</dbReference>
<organism evidence="2 3">
    <name type="scientific">Herbihabitans rhizosphaerae</name>
    <dbReference type="NCBI Taxonomy" id="1872711"/>
    <lineage>
        <taxon>Bacteria</taxon>
        <taxon>Bacillati</taxon>
        <taxon>Actinomycetota</taxon>
        <taxon>Actinomycetes</taxon>
        <taxon>Pseudonocardiales</taxon>
        <taxon>Pseudonocardiaceae</taxon>
        <taxon>Herbihabitans</taxon>
    </lineage>
</organism>
<dbReference type="Gene3D" id="3.40.430.10">
    <property type="entry name" value="Dihydrofolate Reductase, subunit A"/>
    <property type="match status" value="1"/>
</dbReference>
<gene>
    <name evidence="2" type="ORF">EV193_1011044</name>
</gene>
<dbReference type="GO" id="GO:0008703">
    <property type="term" value="F:5-amino-6-(5-phosphoribosylamino)uracil reductase activity"/>
    <property type="evidence" value="ECO:0007669"/>
    <property type="project" value="InterPro"/>
</dbReference>
<evidence type="ECO:0000259" key="1">
    <source>
        <dbReference type="Pfam" id="PF01872"/>
    </source>
</evidence>
<dbReference type="InterPro" id="IPR002734">
    <property type="entry name" value="RibDG_C"/>
</dbReference>